<feature type="binding site" evidence="5">
    <location>
        <begin position="67"/>
        <end position="69"/>
    </location>
    <ligand>
        <name>substrate</name>
    </ligand>
</feature>
<dbReference type="KEGG" id="thyd:TTHT_0827"/>
<reference evidence="6 7" key="1">
    <citation type="journal article" date="2012" name="Extremophiles">
        <title>Thermotomaculum hydrothermale gen. nov., sp. nov., a novel heterotrophic thermophile within the phylum Acidobacteria from a deep-sea hydrothermal vent chimney in the Southern Okinawa Trough.</title>
        <authorList>
            <person name="Izumi H."/>
            <person name="Nunoura T."/>
            <person name="Miyazaki M."/>
            <person name="Mino S."/>
            <person name="Toki T."/>
            <person name="Takai K."/>
            <person name="Sako Y."/>
            <person name="Sawabe T."/>
            <person name="Nakagawa S."/>
        </authorList>
    </citation>
    <scope>NUCLEOTIDE SEQUENCE [LARGE SCALE GENOMIC DNA]</scope>
    <source>
        <strain evidence="6 7">AC55</strain>
    </source>
</reference>
<comment type="function">
    <text evidence="5">Catalyzes the NADPH-dependent reduction of 7-cyano-7-deazaguanine (preQ0) to 7-aminomethyl-7-deazaguanine (preQ1).</text>
</comment>
<dbReference type="AlphaFoldDB" id="A0A7R6PNM4"/>
<feature type="active site" description="Proton donor" evidence="5">
    <location>
        <position position="52"/>
    </location>
</feature>
<dbReference type="InterPro" id="IPR050084">
    <property type="entry name" value="NADPH_dep_7-cyano-7-deazaG_red"/>
</dbReference>
<organism evidence="6 7">
    <name type="scientific">Thermotomaculum hydrothermale</name>
    <dbReference type="NCBI Taxonomy" id="981385"/>
    <lineage>
        <taxon>Bacteria</taxon>
        <taxon>Pseudomonadati</taxon>
        <taxon>Acidobacteriota</taxon>
        <taxon>Holophagae</taxon>
        <taxon>Thermotomaculales</taxon>
        <taxon>Thermotomaculaceae</taxon>
        <taxon>Thermotomaculum</taxon>
    </lineage>
</organism>
<feature type="active site" description="Thioimide intermediate" evidence="5">
    <location>
        <position position="45"/>
    </location>
</feature>
<dbReference type="PANTHER" id="PTHR34354:SF1">
    <property type="entry name" value="NADPH-DEPENDENT 7-CYANO-7-DEAZAGUANINE REDUCTASE"/>
    <property type="match status" value="1"/>
</dbReference>
<gene>
    <name evidence="5 6" type="primary">queF</name>
    <name evidence="6" type="ORF">TTHT_0827</name>
</gene>
<dbReference type="InterPro" id="IPR043133">
    <property type="entry name" value="GTP-CH-I_C/QueF"/>
</dbReference>
<dbReference type="NCBIfam" id="TIGR03139">
    <property type="entry name" value="QueF-II"/>
    <property type="match status" value="1"/>
</dbReference>
<keyword evidence="1 5" id="KW-0963">Cytoplasm</keyword>
<dbReference type="UniPathway" id="UPA00392"/>
<protein>
    <recommendedName>
        <fullName evidence="5">NADPH-dependent 7-cyano-7-deazaguanine reductase</fullName>
        <ecNumber evidence="5">1.7.1.13</ecNumber>
    </recommendedName>
    <alternativeName>
        <fullName evidence="5">7-cyano-7-carbaguanine reductase</fullName>
    </alternativeName>
    <alternativeName>
        <fullName evidence="5">NADPH-dependent nitrile oxidoreductase</fullName>
    </alternativeName>
    <alternativeName>
        <fullName evidence="5">PreQ(0) reductase</fullName>
    </alternativeName>
</protein>
<comment type="subcellular location">
    <subcellularLocation>
        <location evidence="5">Cytoplasm</location>
    </subcellularLocation>
</comment>
<feature type="binding site" evidence="5">
    <location>
        <begin position="86"/>
        <end position="87"/>
    </location>
    <ligand>
        <name>substrate</name>
    </ligand>
</feature>
<proteinExistence type="inferred from homology"/>
<evidence type="ECO:0000256" key="4">
    <source>
        <dbReference type="ARBA" id="ARBA00023002"/>
    </source>
</evidence>
<sequence length="142" mass="16320">MPQAEGLILPFDGKDKIRKDYLETIDFDGKPQLIAYSTDEFSAVCPFSGLPDIAEVVVKYIPDGKIVELKSLKYYFISFRNVGVYQEEATSIIFNDLKELLNPKFLSVYTKYNIRGGIEAECYIETENEEEALKKYVHEVEK</sequence>
<dbReference type="InterPro" id="IPR029500">
    <property type="entry name" value="QueF"/>
</dbReference>
<dbReference type="Gene3D" id="3.30.1130.10">
    <property type="match status" value="1"/>
</dbReference>
<accession>A0A7R6PNM4</accession>
<comment type="catalytic activity">
    <reaction evidence="5">
        <text>7-aminomethyl-7-carbaguanine + 2 NADP(+) = 7-cyano-7-carbaguanine + 2 NADPH + 3 H(+)</text>
        <dbReference type="Rhea" id="RHEA:13409"/>
        <dbReference type="ChEBI" id="CHEBI:15378"/>
        <dbReference type="ChEBI" id="CHEBI:45075"/>
        <dbReference type="ChEBI" id="CHEBI:57783"/>
        <dbReference type="ChEBI" id="CHEBI:58349"/>
        <dbReference type="ChEBI" id="CHEBI:58703"/>
        <dbReference type="EC" id="1.7.1.13"/>
    </reaction>
</comment>
<dbReference type="EC" id="1.7.1.13" evidence="5"/>
<dbReference type="EMBL" id="AP017470">
    <property type="protein sequence ID" value="BBB32391.1"/>
    <property type="molecule type" value="Genomic_DNA"/>
</dbReference>
<dbReference type="Proteomes" id="UP000595564">
    <property type="component" value="Chromosome"/>
</dbReference>
<dbReference type="InterPro" id="IPR016856">
    <property type="entry name" value="QueF_type1"/>
</dbReference>
<keyword evidence="2 5" id="KW-0671">Queuosine biosynthesis</keyword>
<keyword evidence="7" id="KW-1185">Reference proteome</keyword>
<dbReference type="RefSeq" id="WP_201328736.1">
    <property type="nucleotide sequence ID" value="NZ_AP017470.1"/>
</dbReference>
<evidence type="ECO:0000256" key="5">
    <source>
        <dbReference type="HAMAP-Rule" id="MF_00818"/>
    </source>
</evidence>
<keyword evidence="4 5" id="KW-0560">Oxidoreductase</keyword>
<dbReference type="GO" id="GO:0005737">
    <property type="term" value="C:cytoplasm"/>
    <property type="evidence" value="ECO:0007669"/>
    <property type="project" value="UniProtKB-SubCell"/>
</dbReference>
<dbReference type="GO" id="GO:0008616">
    <property type="term" value="P:tRNA queuosine(34) biosynthetic process"/>
    <property type="evidence" value="ECO:0007669"/>
    <property type="project" value="UniProtKB-UniRule"/>
</dbReference>
<evidence type="ECO:0000313" key="6">
    <source>
        <dbReference type="EMBL" id="BBB32391.1"/>
    </source>
</evidence>
<evidence type="ECO:0000256" key="2">
    <source>
        <dbReference type="ARBA" id="ARBA00022785"/>
    </source>
</evidence>
<dbReference type="PIRSF" id="PIRSF027377">
    <property type="entry name" value="Nitrile_oxidored_QueF"/>
    <property type="match status" value="1"/>
</dbReference>
<comment type="similarity">
    <text evidence="5">Belongs to the GTP cyclohydrolase I family. QueF type 1 subfamily.</text>
</comment>
<dbReference type="PANTHER" id="PTHR34354">
    <property type="entry name" value="NADPH-DEPENDENT 7-CYANO-7-DEAZAGUANINE REDUCTASE"/>
    <property type="match status" value="1"/>
</dbReference>
<dbReference type="Pfam" id="PF14489">
    <property type="entry name" value="QueF"/>
    <property type="match status" value="1"/>
</dbReference>
<evidence type="ECO:0000313" key="7">
    <source>
        <dbReference type="Proteomes" id="UP000595564"/>
    </source>
</evidence>
<dbReference type="HAMAP" id="MF_00818">
    <property type="entry name" value="QueF_type1"/>
    <property type="match status" value="1"/>
</dbReference>
<name>A0A7R6PNM4_9BACT</name>
<evidence type="ECO:0000256" key="1">
    <source>
        <dbReference type="ARBA" id="ARBA00022490"/>
    </source>
</evidence>
<dbReference type="SUPFAM" id="SSF55620">
    <property type="entry name" value="Tetrahydrobiopterin biosynthesis enzymes-like"/>
    <property type="match status" value="1"/>
</dbReference>
<evidence type="ECO:0000256" key="3">
    <source>
        <dbReference type="ARBA" id="ARBA00022857"/>
    </source>
</evidence>
<keyword evidence="3 5" id="KW-0521">NADP</keyword>
<dbReference type="GO" id="GO:0033739">
    <property type="term" value="F:preQ1 synthase activity"/>
    <property type="evidence" value="ECO:0007669"/>
    <property type="project" value="UniProtKB-UniRule"/>
</dbReference>
<comment type="pathway">
    <text evidence="5">tRNA modification; tRNA-queuosine biosynthesis.</text>
</comment>